<organism evidence="1 2">
    <name type="scientific">Marinitenerispora sediminis</name>
    <dbReference type="NCBI Taxonomy" id="1931232"/>
    <lineage>
        <taxon>Bacteria</taxon>
        <taxon>Bacillati</taxon>
        <taxon>Actinomycetota</taxon>
        <taxon>Actinomycetes</taxon>
        <taxon>Streptosporangiales</taxon>
        <taxon>Nocardiopsidaceae</taxon>
        <taxon>Marinitenerispora</taxon>
    </lineage>
</organism>
<comment type="caution">
    <text evidence="1">The sequence shown here is derived from an EMBL/GenBank/DDBJ whole genome shotgun (WGS) entry which is preliminary data.</text>
</comment>
<dbReference type="EMBL" id="QEIN01000063">
    <property type="protein sequence ID" value="RCV59282.1"/>
    <property type="molecule type" value="Genomic_DNA"/>
</dbReference>
<dbReference type="InterPro" id="IPR015055">
    <property type="entry name" value="STIV_B116-like"/>
</dbReference>
<gene>
    <name evidence="1" type="ORF">DEF24_09935</name>
</gene>
<sequence length="111" mass="12066">MKHPLALLNTSIVTADGKYTMKTIPLEAAQALVEAAPSLDSAIGHEATAQALTELLGVDVPVNRQLFAQKEGQHALVFKLNGRPPEGKILSREEMEEMGYTLKLLTRLSDI</sequence>
<protein>
    <recommendedName>
        <fullName evidence="3">DUF1874 domain-containing protein</fullName>
    </recommendedName>
</protein>
<dbReference type="Pfam" id="PF08960">
    <property type="entry name" value="STIV_B116-like"/>
    <property type="match status" value="1"/>
</dbReference>
<dbReference type="InterPro" id="IPR037236">
    <property type="entry name" value="STIV_B116-like_sf"/>
</dbReference>
<dbReference type="OrthoDB" id="583689at2"/>
<evidence type="ECO:0000313" key="2">
    <source>
        <dbReference type="Proteomes" id="UP000253318"/>
    </source>
</evidence>
<dbReference type="Gene3D" id="3.40.50.11170">
    <property type="entry name" value="Uncharacterised protein PF08960, DUF1874"/>
    <property type="match status" value="1"/>
</dbReference>
<reference evidence="1 2" key="1">
    <citation type="submission" date="2018-04" db="EMBL/GenBank/DDBJ databases">
        <title>Novel actinobacteria from marine sediment.</title>
        <authorList>
            <person name="Ng Z.Y."/>
            <person name="Tan G.Y.A."/>
        </authorList>
    </citation>
    <scope>NUCLEOTIDE SEQUENCE [LARGE SCALE GENOMIC DNA]</scope>
    <source>
        <strain evidence="1 2">TPS81</strain>
    </source>
</reference>
<evidence type="ECO:0000313" key="1">
    <source>
        <dbReference type="EMBL" id="RCV59282.1"/>
    </source>
</evidence>
<evidence type="ECO:0008006" key="3">
    <source>
        <dbReference type="Google" id="ProtNLM"/>
    </source>
</evidence>
<name>A0A368T6L8_9ACTN</name>
<dbReference type="RefSeq" id="WP_114399239.1">
    <property type="nucleotide sequence ID" value="NZ_QEIM01000115.1"/>
</dbReference>
<dbReference type="AlphaFoldDB" id="A0A368T6L8"/>
<accession>A0A368T6L8</accession>
<keyword evidence="2" id="KW-1185">Reference proteome</keyword>
<dbReference type="Proteomes" id="UP000253318">
    <property type="component" value="Unassembled WGS sequence"/>
</dbReference>
<dbReference type="SUPFAM" id="SSF143602">
    <property type="entry name" value="STIV B116-like"/>
    <property type="match status" value="1"/>
</dbReference>
<proteinExistence type="predicted"/>